<sequence>MSKNKRKKTVIKLTTIVIILLLGFLVFLSPLFKVNKIEYNLNANVNEKDIYKAMGFLKNEKSIFLINKKSLISKVKLEPFIKNASLKIVYPSTLIFDFTYRKEFSVIEYSNLYITIDDELNVLSVSDKTGDIFIIEGFLLKDFIVGKKIEVYNESVLKNATLLIKLLSKSHIDFKPKINYSDGSLNVQISDAFKAKFGKGDDIERKFNDFVDIYEALVNKGVNSGIIDVSNKGLPLYKPFGE</sequence>
<keyword evidence="4 6" id="KW-1133">Transmembrane helix</keyword>
<evidence type="ECO:0000256" key="4">
    <source>
        <dbReference type="ARBA" id="ARBA00022989"/>
    </source>
</evidence>
<organism evidence="8 9">
    <name type="scientific">Helicovermis profundi</name>
    <dbReference type="NCBI Taxonomy" id="3065157"/>
    <lineage>
        <taxon>Bacteria</taxon>
        <taxon>Bacillati</taxon>
        <taxon>Bacillota</taxon>
        <taxon>Clostridia</taxon>
        <taxon>Helicovermis</taxon>
    </lineage>
</organism>
<dbReference type="GO" id="GO:0051301">
    <property type="term" value="P:cell division"/>
    <property type="evidence" value="ECO:0007669"/>
    <property type="project" value="UniProtKB-KW"/>
</dbReference>
<proteinExistence type="predicted"/>
<gene>
    <name evidence="8" type="ORF">HLPR_18280</name>
</gene>
<dbReference type="GO" id="GO:0005886">
    <property type="term" value="C:plasma membrane"/>
    <property type="evidence" value="ECO:0007669"/>
    <property type="project" value="TreeGrafter"/>
</dbReference>
<accession>A0AAU9E9Q2</accession>
<evidence type="ECO:0000259" key="7">
    <source>
        <dbReference type="Pfam" id="PF08478"/>
    </source>
</evidence>
<dbReference type="RefSeq" id="WP_338535127.1">
    <property type="nucleotide sequence ID" value="NZ_AP028654.1"/>
</dbReference>
<evidence type="ECO:0000256" key="6">
    <source>
        <dbReference type="SAM" id="Phobius"/>
    </source>
</evidence>
<dbReference type="EMBL" id="AP028654">
    <property type="protein sequence ID" value="BEP29497.1"/>
    <property type="molecule type" value="Genomic_DNA"/>
</dbReference>
<evidence type="ECO:0000256" key="2">
    <source>
        <dbReference type="ARBA" id="ARBA00022618"/>
    </source>
</evidence>
<keyword evidence="5" id="KW-0131">Cell cycle</keyword>
<dbReference type="Proteomes" id="UP001321786">
    <property type="component" value="Chromosome"/>
</dbReference>
<feature type="transmembrane region" description="Helical" evidence="6">
    <location>
        <begin position="12"/>
        <end position="32"/>
    </location>
</feature>
<keyword evidence="2" id="KW-0132">Cell division</keyword>
<evidence type="ECO:0000313" key="9">
    <source>
        <dbReference type="Proteomes" id="UP001321786"/>
    </source>
</evidence>
<name>A0AAU9E9Q2_9FIRM</name>
<dbReference type="AlphaFoldDB" id="A0AAU9E9Q2"/>
<keyword evidence="1" id="KW-1003">Cell membrane</keyword>
<keyword evidence="9" id="KW-1185">Reference proteome</keyword>
<dbReference type="Pfam" id="PF08478">
    <property type="entry name" value="POTRA_1"/>
    <property type="match status" value="1"/>
</dbReference>
<dbReference type="PANTHER" id="PTHR37820">
    <property type="entry name" value="CELL DIVISION PROTEIN DIVIB"/>
    <property type="match status" value="1"/>
</dbReference>
<keyword evidence="3 6" id="KW-0812">Transmembrane</keyword>
<dbReference type="InterPro" id="IPR050487">
    <property type="entry name" value="FtsQ_DivIB"/>
</dbReference>
<keyword evidence="6" id="KW-0472">Membrane</keyword>
<evidence type="ECO:0000313" key="8">
    <source>
        <dbReference type="EMBL" id="BEP29497.1"/>
    </source>
</evidence>
<feature type="domain" description="POTRA" evidence="7">
    <location>
        <begin position="32"/>
        <end position="94"/>
    </location>
</feature>
<evidence type="ECO:0000256" key="1">
    <source>
        <dbReference type="ARBA" id="ARBA00022475"/>
    </source>
</evidence>
<evidence type="ECO:0000256" key="5">
    <source>
        <dbReference type="ARBA" id="ARBA00023306"/>
    </source>
</evidence>
<reference evidence="8 9" key="1">
    <citation type="submission" date="2023-08" db="EMBL/GenBank/DDBJ databases">
        <title>Helicovermis profunda gen. nov., sp. nov., a novel mesophilic, fermentative bacterium within the Bacillota from a deep-sea hydrothermal vent chimney.</title>
        <authorList>
            <person name="Miyazaki U."/>
            <person name="Mizutani D."/>
            <person name="Hashimoto Y."/>
            <person name="Tame A."/>
            <person name="Sawayama S."/>
            <person name="Miyazaki J."/>
            <person name="Takai K."/>
            <person name="Nakagawa S."/>
        </authorList>
    </citation>
    <scope>NUCLEOTIDE SEQUENCE [LARGE SCALE GENOMIC DNA]</scope>
    <source>
        <strain evidence="8 9">S502</strain>
    </source>
</reference>
<dbReference type="KEGG" id="hprf:HLPR_18280"/>
<protein>
    <recommendedName>
        <fullName evidence="7">POTRA domain-containing protein</fullName>
    </recommendedName>
</protein>
<evidence type="ECO:0000256" key="3">
    <source>
        <dbReference type="ARBA" id="ARBA00022692"/>
    </source>
</evidence>
<dbReference type="InterPro" id="IPR013685">
    <property type="entry name" value="POTRA_FtsQ_type"/>
</dbReference>
<dbReference type="PANTHER" id="PTHR37820:SF1">
    <property type="entry name" value="CELL DIVISION PROTEIN FTSQ"/>
    <property type="match status" value="1"/>
</dbReference>